<sequence>MCNNLSEMIASGLQISEVFNMVCTESRKEVIKESMHNVQRNIERGETIYESIKKFSNIYPLFMIQMIKIGEESGKLEIVLKELSEYYAKRHKTFNKIKAALSYPIMVLITSILMLTFLMMKIVPEFTGILSSTGGNIPILTSTILWFFTFFKDKFFITNLVLIIAMFILYKFSKTFKGKIYFDRLKLSFPIIGNIYSKFLVSEFSKSLALLISAGIPIIKALDICVSTIQNKVLEQKVQNSIRNIRKGESIYVSFKKQGIGNPTFLNLIRIGEICGTLESMLFKISSIFEYEVEDRLKKMVNFIEPVTILILAVFIGVVVVGALLPIFNITDSID</sequence>
<keyword evidence="7 9" id="KW-0472">Membrane</keyword>
<dbReference type="InterPro" id="IPR003004">
    <property type="entry name" value="GspF/PilC"/>
</dbReference>
<evidence type="ECO:0000256" key="2">
    <source>
        <dbReference type="ARBA" id="ARBA00005745"/>
    </source>
</evidence>
<dbReference type="Proteomes" id="UP000537131">
    <property type="component" value="Unassembled WGS sequence"/>
</dbReference>
<comment type="similarity">
    <text evidence="2 8">Belongs to the GSP F family.</text>
</comment>
<evidence type="ECO:0000256" key="5">
    <source>
        <dbReference type="ARBA" id="ARBA00022692"/>
    </source>
</evidence>
<evidence type="ECO:0000256" key="4">
    <source>
        <dbReference type="ARBA" id="ARBA00022475"/>
    </source>
</evidence>
<protein>
    <submittedName>
        <fullName evidence="11">Type II secretion system F family protein</fullName>
    </submittedName>
</protein>
<keyword evidence="5 8" id="KW-0812">Transmembrane</keyword>
<evidence type="ECO:0000256" key="6">
    <source>
        <dbReference type="ARBA" id="ARBA00022989"/>
    </source>
</evidence>
<evidence type="ECO:0000313" key="11">
    <source>
        <dbReference type="EMBL" id="NMM61395.1"/>
    </source>
</evidence>
<dbReference type="GO" id="GO:0005886">
    <property type="term" value="C:plasma membrane"/>
    <property type="evidence" value="ECO:0007669"/>
    <property type="project" value="UniProtKB-SubCell"/>
</dbReference>
<evidence type="ECO:0000256" key="9">
    <source>
        <dbReference type="SAM" id="Phobius"/>
    </source>
</evidence>
<dbReference type="PRINTS" id="PR00812">
    <property type="entry name" value="BCTERIALGSPF"/>
</dbReference>
<dbReference type="InterPro" id="IPR018076">
    <property type="entry name" value="T2SS_GspF_dom"/>
</dbReference>
<keyword evidence="3 8" id="KW-0813">Transport</keyword>
<evidence type="ECO:0000313" key="12">
    <source>
        <dbReference type="Proteomes" id="UP000537131"/>
    </source>
</evidence>
<dbReference type="AlphaFoldDB" id="A0A7Y0HLN7"/>
<comment type="subcellular location">
    <subcellularLocation>
        <location evidence="1 8">Cell membrane</location>
        <topology evidence="1 8">Multi-pass membrane protein</topology>
    </subcellularLocation>
</comment>
<dbReference type="Pfam" id="PF00482">
    <property type="entry name" value="T2SSF"/>
    <property type="match status" value="2"/>
</dbReference>
<feature type="transmembrane region" description="Helical" evidence="9">
    <location>
        <begin position="208"/>
        <end position="229"/>
    </location>
</feature>
<dbReference type="PANTHER" id="PTHR30012">
    <property type="entry name" value="GENERAL SECRETION PATHWAY PROTEIN"/>
    <property type="match status" value="1"/>
</dbReference>
<comment type="caution">
    <text evidence="11">The sequence shown here is derived from an EMBL/GenBank/DDBJ whole genome shotgun (WGS) entry which is preliminary data.</text>
</comment>
<evidence type="ECO:0000259" key="10">
    <source>
        <dbReference type="Pfam" id="PF00482"/>
    </source>
</evidence>
<evidence type="ECO:0000256" key="3">
    <source>
        <dbReference type="ARBA" id="ARBA00022448"/>
    </source>
</evidence>
<feature type="transmembrane region" description="Helical" evidence="9">
    <location>
        <begin position="155"/>
        <end position="173"/>
    </location>
</feature>
<keyword evidence="6 9" id="KW-1133">Transmembrane helix</keyword>
<reference evidence="11 12" key="1">
    <citation type="submission" date="2020-06" db="EMBL/GenBank/DDBJ databases">
        <title>Complete Genome Sequence of Clostridium muelleri sp. nov. P21T, an Acid-Alcohol Producing Acetogen Isolated from Old Hay.</title>
        <authorList>
            <person name="Duncan K.E."/>
            <person name="Tanner R.S."/>
        </authorList>
    </citation>
    <scope>NUCLEOTIDE SEQUENCE [LARGE SCALE GENOMIC DNA]</scope>
    <source>
        <strain evidence="11 12">P21</strain>
    </source>
</reference>
<dbReference type="EMBL" id="JABBNI010000004">
    <property type="protein sequence ID" value="NMM61395.1"/>
    <property type="molecule type" value="Genomic_DNA"/>
</dbReference>
<dbReference type="PANTHER" id="PTHR30012:SF0">
    <property type="entry name" value="TYPE II SECRETION SYSTEM PROTEIN F-RELATED"/>
    <property type="match status" value="1"/>
</dbReference>
<proteinExistence type="inferred from homology"/>
<keyword evidence="12" id="KW-1185">Reference proteome</keyword>
<feature type="transmembrane region" description="Helical" evidence="9">
    <location>
        <begin position="307"/>
        <end position="328"/>
    </location>
</feature>
<dbReference type="InterPro" id="IPR042094">
    <property type="entry name" value="T2SS_GspF_sf"/>
</dbReference>
<evidence type="ECO:0000256" key="1">
    <source>
        <dbReference type="ARBA" id="ARBA00004651"/>
    </source>
</evidence>
<keyword evidence="4" id="KW-1003">Cell membrane</keyword>
<feature type="domain" description="Type II secretion system protein GspF" evidence="10">
    <location>
        <begin position="204"/>
        <end position="326"/>
    </location>
</feature>
<accession>A0A7Y0HLN7</accession>
<feature type="domain" description="Type II secretion system protein GspF" evidence="10">
    <location>
        <begin position="2"/>
        <end position="124"/>
    </location>
</feature>
<name>A0A7Y0HLN7_9CLOT</name>
<gene>
    <name evidence="11" type="ORF">HBE96_01505</name>
</gene>
<feature type="transmembrane region" description="Helical" evidence="9">
    <location>
        <begin position="126"/>
        <end position="148"/>
    </location>
</feature>
<dbReference type="GO" id="GO:0009306">
    <property type="term" value="P:protein secretion"/>
    <property type="evidence" value="ECO:0007669"/>
    <property type="project" value="InterPro"/>
</dbReference>
<evidence type="ECO:0000256" key="8">
    <source>
        <dbReference type="RuleBase" id="RU003923"/>
    </source>
</evidence>
<feature type="transmembrane region" description="Helical" evidence="9">
    <location>
        <begin position="99"/>
        <end position="120"/>
    </location>
</feature>
<evidence type="ECO:0000256" key="7">
    <source>
        <dbReference type="ARBA" id="ARBA00023136"/>
    </source>
</evidence>
<dbReference type="Gene3D" id="1.20.81.30">
    <property type="entry name" value="Type II secretion system (T2SS), domain F"/>
    <property type="match status" value="2"/>
</dbReference>
<organism evidence="11 12">
    <name type="scientific">Clostridium muellerianum</name>
    <dbReference type="NCBI Taxonomy" id="2716538"/>
    <lineage>
        <taxon>Bacteria</taxon>
        <taxon>Bacillati</taxon>
        <taxon>Bacillota</taxon>
        <taxon>Clostridia</taxon>
        <taxon>Eubacteriales</taxon>
        <taxon>Clostridiaceae</taxon>
        <taxon>Clostridium</taxon>
    </lineage>
</organism>
<dbReference type="InterPro" id="IPR001992">
    <property type="entry name" value="T2SS_GspF/T4SS_PilC_CS"/>
</dbReference>
<dbReference type="PROSITE" id="PS00874">
    <property type="entry name" value="T2SP_F"/>
    <property type="match status" value="1"/>
</dbReference>